<proteinExistence type="predicted"/>
<dbReference type="OrthoDB" id="2350094at2759"/>
<dbReference type="Proteomes" id="UP000789706">
    <property type="component" value="Unassembled WGS sequence"/>
</dbReference>
<evidence type="ECO:0000313" key="2">
    <source>
        <dbReference type="Proteomes" id="UP000789706"/>
    </source>
</evidence>
<keyword evidence="2" id="KW-1185">Reference proteome</keyword>
<reference evidence="1" key="1">
    <citation type="submission" date="2021-06" db="EMBL/GenBank/DDBJ databases">
        <authorList>
            <person name="Kallberg Y."/>
            <person name="Tangrot J."/>
            <person name="Rosling A."/>
        </authorList>
    </citation>
    <scope>NUCLEOTIDE SEQUENCE</scope>
    <source>
        <strain evidence="1">AZ414A</strain>
    </source>
</reference>
<dbReference type="AlphaFoldDB" id="A0A9N9CC86"/>
<gene>
    <name evidence="1" type="ORF">DEBURN_LOCUS9293</name>
</gene>
<accession>A0A9N9CC86</accession>
<feature type="non-terminal residue" evidence="1">
    <location>
        <position position="1"/>
    </location>
</feature>
<dbReference type="EMBL" id="CAJVPK010001707">
    <property type="protein sequence ID" value="CAG8596064.1"/>
    <property type="molecule type" value="Genomic_DNA"/>
</dbReference>
<protein>
    <submittedName>
        <fullName evidence="1">10215_t:CDS:1</fullName>
    </submittedName>
</protein>
<organism evidence="1 2">
    <name type="scientific">Diversispora eburnea</name>
    <dbReference type="NCBI Taxonomy" id="1213867"/>
    <lineage>
        <taxon>Eukaryota</taxon>
        <taxon>Fungi</taxon>
        <taxon>Fungi incertae sedis</taxon>
        <taxon>Mucoromycota</taxon>
        <taxon>Glomeromycotina</taxon>
        <taxon>Glomeromycetes</taxon>
        <taxon>Diversisporales</taxon>
        <taxon>Diversisporaceae</taxon>
        <taxon>Diversispora</taxon>
    </lineage>
</organism>
<evidence type="ECO:0000313" key="1">
    <source>
        <dbReference type="EMBL" id="CAG8596064.1"/>
    </source>
</evidence>
<sequence length="393" mass="45367">MISEEKDTSTLVETIEEEHERYAHNLTSIISYREAPVDLVKLVSRKEKKSPLIEEFWKNVTSTQKRKLETISEHTTLMEEHATTVVKLTSQQDQIIREKFTSCLKNKDTGECSPPKNSIWPAQDARTNYYIIDLGDKDTLNWIIEEEEEGSIDRTEGTEDKNNIDKYTINEGNSEEFEKIIAKMEEKMNLLNSLSEKFHYLSNTCPIPAESYDQLKMLDIFIVKSISSHLDTIIKLNGIMKNTPEYISTKIDVRDFIYKADGILEFFERPNQIPSFLLEVANGPSNPDPDKINGDRKKLMNEGFADKVEIGQMIFIGSGLYLFSPFTIPTLTIPTFNINLKHAPRLIRTLLRLRYNIIKKIERFKEFAKEGQRRIAKPKIKYATGVTSERLKA</sequence>
<comment type="caution">
    <text evidence="1">The sequence shown here is derived from an EMBL/GenBank/DDBJ whole genome shotgun (WGS) entry which is preliminary data.</text>
</comment>
<name>A0A9N9CC86_9GLOM</name>